<dbReference type="EMBL" id="JAUDZG010000001">
    <property type="protein sequence ID" value="KAK3311176.1"/>
    <property type="molecule type" value="Genomic_DNA"/>
</dbReference>
<dbReference type="GeneID" id="87887349"/>
<evidence type="ECO:0000313" key="2">
    <source>
        <dbReference type="EMBL" id="KAK3311176.1"/>
    </source>
</evidence>
<accession>A0AAJ0M6S3</accession>
<reference evidence="2" key="1">
    <citation type="journal article" date="2023" name="Mol. Phylogenet. Evol.">
        <title>Genome-scale phylogeny and comparative genomics of the fungal order Sordariales.</title>
        <authorList>
            <person name="Hensen N."/>
            <person name="Bonometti L."/>
            <person name="Westerberg I."/>
            <person name="Brannstrom I.O."/>
            <person name="Guillou S."/>
            <person name="Cros-Aarteil S."/>
            <person name="Calhoun S."/>
            <person name="Haridas S."/>
            <person name="Kuo A."/>
            <person name="Mondo S."/>
            <person name="Pangilinan J."/>
            <person name="Riley R."/>
            <person name="LaButti K."/>
            <person name="Andreopoulos B."/>
            <person name="Lipzen A."/>
            <person name="Chen C."/>
            <person name="Yan M."/>
            <person name="Daum C."/>
            <person name="Ng V."/>
            <person name="Clum A."/>
            <person name="Steindorff A."/>
            <person name="Ohm R.A."/>
            <person name="Martin F."/>
            <person name="Silar P."/>
            <person name="Natvig D.O."/>
            <person name="Lalanne C."/>
            <person name="Gautier V."/>
            <person name="Ament-Velasquez S.L."/>
            <person name="Kruys A."/>
            <person name="Hutchinson M.I."/>
            <person name="Powell A.J."/>
            <person name="Barry K."/>
            <person name="Miller A.N."/>
            <person name="Grigoriev I.V."/>
            <person name="Debuchy R."/>
            <person name="Gladieux P."/>
            <person name="Hiltunen Thoren M."/>
            <person name="Johannesson H."/>
        </authorList>
    </citation>
    <scope>NUCLEOTIDE SEQUENCE</scope>
    <source>
        <strain evidence="2">CBS 333.67</strain>
    </source>
</reference>
<comment type="caution">
    <text evidence="2">The sequence shown here is derived from an EMBL/GenBank/DDBJ whole genome shotgun (WGS) entry which is preliminary data.</text>
</comment>
<dbReference type="AlphaFoldDB" id="A0AAJ0M6S3"/>
<feature type="compositionally biased region" description="Basic and acidic residues" evidence="1">
    <location>
        <begin position="11"/>
        <end position="20"/>
    </location>
</feature>
<feature type="compositionally biased region" description="Basic residues" evidence="1">
    <location>
        <begin position="1"/>
        <end position="10"/>
    </location>
</feature>
<keyword evidence="3" id="KW-1185">Reference proteome</keyword>
<protein>
    <submittedName>
        <fullName evidence="2">Uncharacterized protein</fullName>
    </submittedName>
</protein>
<reference evidence="2" key="2">
    <citation type="submission" date="2023-06" db="EMBL/GenBank/DDBJ databases">
        <authorList>
            <consortium name="Lawrence Berkeley National Laboratory"/>
            <person name="Mondo S.J."/>
            <person name="Hensen N."/>
            <person name="Bonometti L."/>
            <person name="Westerberg I."/>
            <person name="Brannstrom I.O."/>
            <person name="Guillou S."/>
            <person name="Cros-Aarteil S."/>
            <person name="Calhoun S."/>
            <person name="Haridas S."/>
            <person name="Kuo A."/>
            <person name="Pangilinan J."/>
            <person name="Riley R."/>
            <person name="Labutti K."/>
            <person name="Andreopoulos B."/>
            <person name="Lipzen A."/>
            <person name="Chen C."/>
            <person name="Yanf M."/>
            <person name="Daum C."/>
            <person name="Ng V."/>
            <person name="Clum A."/>
            <person name="Steindorff A."/>
            <person name="Ohm R."/>
            <person name="Martin F."/>
            <person name="Silar P."/>
            <person name="Natvig D."/>
            <person name="Lalanne C."/>
            <person name="Gautier V."/>
            <person name="Ament-Velasquez S.L."/>
            <person name="Kruys A."/>
            <person name="Hutchinson M.I."/>
            <person name="Powell A.J."/>
            <person name="Barry K."/>
            <person name="Miller A.N."/>
            <person name="Grigoriev I.V."/>
            <person name="Debuchy R."/>
            <person name="Gladieux P."/>
            <person name="Thoren M.H."/>
            <person name="Johannesson H."/>
        </authorList>
    </citation>
    <scope>NUCLEOTIDE SEQUENCE</scope>
    <source>
        <strain evidence="2">CBS 333.67</strain>
    </source>
</reference>
<evidence type="ECO:0000313" key="3">
    <source>
        <dbReference type="Proteomes" id="UP001273166"/>
    </source>
</evidence>
<evidence type="ECO:0000256" key="1">
    <source>
        <dbReference type="SAM" id="MobiDB-lite"/>
    </source>
</evidence>
<sequence length="129" mass="15134">MASARNRKRAHADDLSQEHRSNKKIKSRGRLHGPSNFPPEFWDDLSKVPLTRRALRELDRRNSAWPAPRPVIPAVYTKNLARFARHGGPDFRHLRGVYICYSMIELIWCWNLTYAKRSSLANRRPPYIL</sequence>
<gene>
    <name evidence="2" type="ORF">B0T15DRAFT_520711</name>
</gene>
<organism evidence="2 3">
    <name type="scientific">Chaetomium strumarium</name>
    <dbReference type="NCBI Taxonomy" id="1170767"/>
    <lineage>
        <taxon>Eukaryota</taxon>
        <taxon>Fungi</taxon>
        <taxon>Dikarya</taxon>
        <taxon>Ascomycota</taxon>
        <taxon>Pezizomycotina</taxon>
        <taxon>Sordariomycetes</taxon>
        <taxon>Sordariomycetidae</taxon>
        <taxon>Sordariales</taxon>
        <taxon>Chaetomiaceae</taxon>
        <taxon>Chaetomium</taxon>
    </lineage>
</organism>
<feature type="compositionally biased region" description="Basic residues" evidence="1">
    <location>
        <begin position="21"/>
        <end position="31"/>
    </location>
</feature>
<dbReference type="Proteomes" id="UP001273166">
    <property type="component" value="Unassembled WGS sequence"/>
</dbReference>
<name>A0AAJ0M6S3_9PEZI</name>
<feature type="region of interest" description="Disordered" evidence="1">
    <location>
        <begin position="1"/>
        <end position="36"/>
    </location>
</feature>
<proteinExistence type="predicted"/>
<dbReference type="RefSeq" id="XP_062726956.1">
    <property type="nucleotide sequence ID" value="XM_062868520.1"/>
</dbReference>